<reference evidence="1 2" key="1">
    <citation type="submission" date="2016-11" db="EMBL/GenBank/DDBJ databases">
        <authorList>
            <person name="Jaros S."/>
            <person name="Januszkiewicz K."/>
            <person name="Wedrychowicz H."/>
        </authorList>
    </citation>
    <scope>NUCLEOTIDE SEQUENCE [LARGE SCALE GENOMIC DNA]</scope>
    <source>
        <strain evidence="1 2">DSM 19022</strain>
    </source>
</reference>
<dbReference type="AlphaFoldDB" id="A0A1M6H0K0"/>
<evidence type="ECO:0000313" key="2">
    <source>
        <dbReference type="Proteomes" id="UP000184442"/>
    </source>
</evidence>
<dbReference type="EMBL" id="FQZS01000018">
    <property type="protein sequence ID" value="SHJ15713.1"/>
    <property type="molecule type" value="Genomic_DNA"/>
</dbReference>
<sequence length="49" mass="5891">MLILERYKTVRQIVLMTEQTEKTINFYKKNGMIKVEDYNCVAFVRFNGN</sequence>
<organism evidence="1 2">
    <name type="scientific">Lutispora thermophila DSM 19022</name>
    <dbReference type="NCBI Taxonomy" id="1122184"/>
    <lineage>
        <taxon>Bacteria</taxon>
        <taxon>Bacillati</taxon>
        <taxon>Bacillota</taxon>
        <taxon>Clostridia</taxon>
        <taxon>Lutisporales</taxon>
        <taxon>Lutisporaceae</taxon>
        <taxon>Lutispora</taxon>
    </lineage>
</organism>
<proteinExistence type="predicted"/>
<dbReference type="Gene3D" id="3.40.630.30">
    <property type="match status" value="1"/>
</dbReference>
<dbReference type="Proteomes" id="UP000184442">
    <property type="component" value="Unassembled WGS sequence"/>
</dbReference>
<gene>
    <name evidence="1" type="ORF">SAMN02745176_02588</name>
</gene>
<accession>A0A1M6H0K0</accession>
<name>A0A1M6H0K0_9FIRM</name>
<keyword evidence="2" id="KW-1185">Reference proteome</keyword>
<evidence type="ECO:0000313" key="1">
    <source>
        <dbReference type="EMBL" id="SHJ15713.1"/>
    </source>
</evidence>
<protein>
    <submittedName>
        <fullName evidence="1">Uncharacterized protein</fullName>
    </submittedName>
</protein>
<dbReference type="STRING" id="1122184.SAMN02745176_02588"/>